<dbReference type="EMBL" id="JYDI01001433">
    <property type="protein sequence ID" value="KRY31043.1"/>
    <property type="molecule type" value="Genomic_DNA"/>
</dbReference>
<evidence type="ECO:0000313" key="1">
    <source>
        <dbReference type="EMBL" id="KRY31043.1"/>
    </source>
</evidence>
<protein>
    <recommendedName>
        <fullName evidence="3">Peptidase A2 domain-containing protein</fullName>
    </recommendedName>
</protein>
<dbReference type="STRING" id="45882.A0A0V1B3F0"/>
<evidence type="ECO:0008006" key="3">
    <source>
        <dbReference type="Google" id="ProtNLM"/>
    </source>
</evidence>
<reference evidence="1 2" key="1">
    <citation type="submission" date="2015-01" db="EMBL/GenBank/DDBJ databases">
        <title>Evolution of Trichinella species and genotypes.</title>
        <authorList>
            <person name="Korhonen P.K."/>
            <person name="Edoardo P."/>
            <person name="Giuseppe L.R."/>
            <person name="Gasser R.B."/>
        </authorList>
    </citation>
    <scope>NUCLEOTIDE SEQUENCE [LARGE SCALE GENOMIC DNA]</scope>
    <source>
        <strain evidence="1">ISS120</strain>
    </source>
</reference>
<dbReference type="Proteomes" id="UP000054653">
    <property type="component" value="Unassembled WGS sequence"/>
</dbReference>
<proteinExistence type="predicted"/>
<comment type="caution">
    <text evidence="1">The sequence shown here is derived from an EMBL/GenBank/DDBJ whole genome shotgun (WGS) entry which is preliminary data.</text>
</comment>
<keyword evidence="2" id="KW-1185">Reference proteome</keyword>
<sequence length="205" mass="22508">MKQYFDEGWAEPAPEASPRGRTWYLPHHAVYQGAGSERKCRVVLDGCRQLHHKLFHPSPMTESARSSGSDRTHPSLWAVRSTSGKGLQTIRARAYGPEGNQVVVNCLFDTGSQVSLIWKDVAEVLGLTGSHERCRFTTLGGRVGPLGAVESSGRPLTSTLIRALAIPRYRASADGAPAGTKPEMGQRRETPLMIDVLIGIDYYYE</sequence>
<dbReference type="AlphaFoldDB" id="A0A0V1B3F0"/>
<organism evidence="1 2">
    <name type="scientific">Trichinella britovi</name>
    <name type="common">Parasitic roundworm</name>
    <dbReference type="NCBI Taxonomy" id="45882"/>
    <lineage>
        <taxon>Eukaryota</taxon>
        <taxon>Metazoa</taxon>
        <taxon>Ecdysozoa</taxon>
        <taxon>Nematoda</taxon>
        <taxon>Enoplea</taxon>
        <taxon>Dorylaimia</taxon>
        <taxon>Trichinellida</taxon>
        <taxon>Trichinellidae</taxon>
        <taxon>Trichinella</taxon>
    </lineage>
</organism>
<evidence type="ECO:0000313" key="2">
    <source>
        <dbReference type="Proteomes" id="UP000054653"/>
    </source>
</evidence>
<gene>
    <name evidence="1" type="ORF">T03_12954</name>
</gene>
<dbReference type="Pfam" id="PF13650">
    <property type="entry name" value="Asp_protease_2"/>
    <property type="match status" value="1"/>
</dbReference>
<name>A0A0V1B3F0_TRIBR</name>
<accession>A0A0V1B3F0</accession>